<evidence type="ECO:0000256" key="9">
    <source>
        <dbReference type="ARBA" id="ARBA00025320"/>
    </source>
</evidence>
<comment type="function">
    <text evidence="9">Part of the binding-protein-dependent transport system for heme-iron. Responsible for the translocation of the substrate across the membrane.</text>
</comment>
<keyword evidence="5" id="KW-1003">Cell membrane</keyword>
<dbReference type="GeneID" id="41073861"/>
<dbReference type="SUPFAM" id="SSF81345">
    <property type="entry name" value="ABC transporter involved in vitamin B12 uptake, BtuC"/>
    <property type="match status" value="1"/>
</dbReference>
<evidence type="ECO:0000256" key="11">
    <source>
        <dbReference type="ARBA" id="ARBA00031465"/>
    </source>
</evidence>
<organism evidence="13 14">
    <name type="scientific">Staphylococcus hyicus</name>
    <dbReference type="NCBI Taxonomy" id="1284"/>
    <lineage>
        <taxon>Bacteria</taxon>
        <taxon>Bacillati</taxon>
        <taxon>Bacillota</taxon>
        <taxon>Bacilli</taxon>
        <taxon>Bacillales</taxon>
        <taxon>Staphylococcaceae</taxon>
        <taxon>Staphylococcus</taxon>
    </lineage>
</organism>
<feature type="transmembrane region" description="Helical" evidence="12">
    <location>
        <begin position="12"/>
        <end position="32"/>
    </location>
</feature>
<comment type="similarity">
    <text evidence="2">Belongs to the binding-protein-dependent transport system permease family. FecCD subfamily.</text>
</comment>
<dbReference type="CDD" id="cd06550">
    <property type="entry name" value="TM_ABC_iron-siderophores_like"/>
    <property type="match status" value="1"/>
</dbReference>
<reference evidence="13 14" key="1">
    <citation type="journal article" date="2016" name="Front. Microbiol.">
        <title>Comprehensive Phylogenetic Analysis of Bovine Non-aureus Staphylococci Species Based on Whole-Genome Sequencing.</title>
        <authorList>
            <person name="Naushad S."/>
            <person name="Barkema H.W."/>
            <person name="Luby C."/>
            <person name="Condas L.A."/>
            <person name="Nobrega D.B."/>
            <person name="Carson D.A."/>
            <person name="De Buck J."/>
        </authorList>
    </citation>
    <scope>NUCLEOTIDE SEQUENCE [LARGE SCALE GENOMIC DNA]</scope>
    <source>
        <strain evidence="13 14">SNUC 5959</strain>
    </source>
</reference>
<feature type="transmembrane region" description="Helical" evidence="12">
    <location>
        <begin position="154"/>
        <end position="176"/>
    </location>
</feature>
<gene>
    <name evidence="13" type="ORF">BUZ57_03330</name>
</gene>
<dbReference type="Gene3D" id="1.10.3470.10">
    <property type="entry name" value="ABC transporter involved in vitamin B12 uptake, BtuC"/>
    <property type="match status" value="1"/>
</dbReference>
<evidence type="ECO:0000256" key="1">
    <source>
        <dbReference type="ARBA" id="ARBA00004651"/>
    </source>
</evidence>
<keyword evidence="4" id="KW-0813">Transport</keyword>
<dbReference type="FunFam" id="1.10.3470.10:FF:000001">
    <property type="entry name" value="Vitamin B12 ABC transporter permease BtuC"/>
    <property type="match status" value="1"/>
</dbReference>
<dbReference type="InterPro" id="IPR037294">
    <property type="entry name" value="ABC_BtuC-like"/>
</dbReference>
<dbReference type="GO" id="GO:0033214">
    <property type="term" value="P:siderophore-iron import into cell"/>
    <property type="evidence" value="ECO:0007669"/>
    <property type="project" value="TreeGrafter"/>
</dbReference>
<evidence type="ECO:0000256" key="2">
    <source>
        <dbReference type="ARBA" id="ARBA00007935"/>
    </source>
</evidence>
<evidence type="ECO:0000313" key="13">
    <source>
        <dbReference type="EMBL" id="RIO46754.1"/>
    </source>
</evidence>
<evidence type="ECO:0000256" key="7">
    <source>
        <dbReference type="ARBA" id="ARBA00022989"/>
    </source>
</evidence>
<keyword evidence="6 12" id="KW-0812">Transmembrane</keyword>
<keyword evidence="8 12" id="KW-0472">Membrane</keyword>
<name>A0A0A8HV14_STAHY</name>
<dbReference type="Proteomes" id="UP000285625">
    <property type="component" value="Unassembled WGS sequence"/>
</dbReference>
<dbReference type="EMBL" id="QXVO01000007">
    <property type="protein sequence ID" value="RIO46754.1"/>
    <property type="molecule type" value="Genomic_DNA"/>
</dbReference>
<comment type="caution">
    <text evidence="13">The sequence shown here is derived from an EMBL/GenBank/DDBJ whole genome shotgun (WGS) entry which is preliminary data.</text>
</comment>
<evidence type="ECO:0000256" key="5">
    <source>
        <dbReference type="ARBA" id="ARBA00022475"/>
    </source>
</evidence>
<evidence type="ECO:0000256" key="12">
    <source>
        <dbReference type="SAM" id="Phobius"/>
    </source>
</evidence>
<proteinExistence type="inferred from homology"/>
<protein>
    <recommendedName>
        <fullName evidence="3">Probable heme-iron transport system permease protein IsdF</fullName>
    </recommendedName>
    <alternativeName>
        <fullName evidence="11">Iron-regulated surface determinant protein F</fullName>
    </alternativeName>
    <alternativeName>
        <fullName evidence="10">Staphylococcal iron-regulated protein G</fullName>
    </alternativeName>
</protein>
<feature type="transmembrane region" description="Helical" evidence="12">
    <location>
        <begin position="236"/>
        <end position="253"/>
    </location>
</feature>
<dbReference type="RefSeq" id="WP_039646875.1">
    <property type="nucleotide sequence ID" value="NZ_CP008747.1"/>
</dbReference>
<accession>A0A0A8HV14</accession>
<evidence type="ECO:0000256" key="4">
    <source>
        <dbReference type="ARBA" id="ARBA00022448"/>
    </source>
</evidence>
<feature type="transmembrane region" description="Helical" evidence="12">
    <location>
        <begin position="97"/>
        <end position="115"/>
    </location>
</feature>
<dbReference type="InterPro" id="IPR000522">
    <property type="entry name" value="ABC_transptr_permease_BtuC"/>
</dbReference>
<evidence type="ECO:0000256" key="3">
    <source>
        <dbReference type="ARBA" id="ARBA00018524"/>
    </source>
</evidence>
<dbReference type="STRING" id="1284.SHYC_10455"/>
<feature type="transmembrane region" description="Helical" evidence="12">
    <location>
        <begin position="283"/>
        <end position="302"/>
    </location>
</feature>
<dbReference type="HOGENOM" id="CLU_013016_1_0_9"/>
<evidence type="ECO:0000256" key="6">
    <source>
        <dbReference type="ARBA" id="ARBA00022692"/>
    </source>
</evidence>
<dbReference type="KEGG" id="shu:SHYC_10455"/>
<feature type="transmembrane region" description="Helical" evidence="12">
    <location>
        <begin position="121"/>
        <end position="142"/>
    </location>
</feature>
<feature type="transmembrane region" description="Helical" evidence="12">
    <location>
        <begin position="196"/>
        <end position="215"/>
    </location>
</feature>
<dbReference type="GO" id="GO:0005886">
    <property type="term" value="C:plasma membrane"/>
    <property type="evidence" value="ECO:0007669"/>
    <property type="project" value="UniProtKB-SubCell"/>
</dbReference>
<feature type="transmembrane region" description="Helical" evidence="12">
    <location>
        <begin position="308"/>
        <end position="326"/>
    </location>
</feature>
<keyword evidence="7 12" id="KW-1133">Transmembrane helix</keyword>
<dbReference type="GO" id="GO:0022857">
    <property type="term" value="F:transmembrane transporter activity"/>
    <property type="evidence" value="ECO:0007669"/>
    <property type="project" value="InterPro"/>
</dbReference>
<evidence type="ECO:0000256" key="10">
    <source>
        <dbReference type="ARBA" id="ARBA00031149"/>
    </source>
</evidence>
<dbReference type="AlphaFoldDB" id="A0A0A8HV14"/>
<evidence type="ECO:0000256" key="8">
    <source>
        <dbReference type="ARBA" id="ARBA00023136"/>
    </source>
</evidence>
<sequence>MKNTVNTRLKFSFYMLFAIGILVIAFIASMMLGQAHITLHTIWRALFDYDATNQAHNIIVEIRLPRDIGALIVGMALAVSGAVIQGVTKNGLADPSLIGLNAGAAFALAATFVFYPEAPFFIVILLSFMGAVVGGVLVLLVGASRRGGYQPMRLILAGAAISALLTALSQGLALTYRLNQSINFWNAGGISSTTWQHLYISVPLVVTVTCILMLMRRQLTILSLGDAIAKGLGQNTMRISIVALLLTMLLAGISVAMVGQIAFVGLIIPHLVRFLVGTDYEKILPLSALFGGALVLIADIIARLLGEAPMSAIIAFIGVPFFLYLIKKGGRLI</sequence>
<dbReference type="PANTHER" id="PTHR30472:SF58">
    <property type="entry name" value="IRON(3+)-HYDROXAMATE IMPORT SYSTEM PERMEASE PROTEIN FHUB"/>
    <property type="match status" value="1"/>
</dbReference>
<dbReference type="PANTHER" id="PTHR30472">
    <property type="entry name" value="FERRIC ENTEROBACTIN TRANSPORT SYSTEM PERMEASE PROTEIN"/>
    <property type="match status" value="1"/>
</dbReference>
<evidence type="ECO:0000313" key="14">
    <source>
        <dbReference type="Proteomes" id="UP000285625"/>
    </source>
</evidence>
<comment type="subcellular location">
    <subcellularLocation>
        <location evidence="1">Cell membrane</location>
        <topology evidence="1">Multi-pass membrane protein</topology>
    </subcellularLocation>
</comment>
<dbReference type="Pfam" id="PF01032">
    <property type="entry name" value="FecCD"/>
    <property type="match status" value="1"/>
</dbReference>
<feature type="transmembrane region" description="Helical" evidence="12">
    <location>
        <begin position="68"/>
        <end position="85"/>
    </location>
</feature>